<comment type="similarity">
    <text evidence="3 13">Belongs to the catalase family.</text>
</comment>
<dbReference type="Proteomes" id="UP000290289">
    <property type="component" value="Chromosome 6"/>
</dbReference>
<dbReference type="GO" id="GO:0042744">
    <property type="term" value="P:hydrogen peroxide catabolic process"/>
    <property type="evidence" value="ECO:0007669"/>
    <property type="project" value="UniProtKB-KW"/>
</dbReference>
<evidence type="ECO:0000256" key="6">
    <source>
        <dbReference type="ARBA" id="ARBA00022617"/>
    </source>
</evidence>
<keyword evidence="8 13" id="KW-0560">Oxidoreductase</keyword>
<evidence type="ECO:0000256" key="1">
    <source>
        <dbReference type="ARBA" id="ARBA00001971"/>
    </source>
</evidence>
<evidence type="ECO:0000256" key="2">
    <source>
        <dbReference type="ARBA" id="ARBA00004275"/>
    </source>
</evidence>
<dbReference type="EC" id="1.11.1.6" evidence="4 13"/>
<dbReference type="GO" id="GO:0042542">
    <property type="term" value="P:response to hydrogen peroxide"/>
    <property type="evidence" value="ECO:0007669"/>
    <property type="project" value="TreeGrafter"/>
</dbReference>
<dbReference type="PROSITE" id="PS00437">
    <property type="entry name" value="CATALASE_1"/>
    <property type="match status" value="2"/>
</dbReference>
<keyword evidence="5 13" id="KW-0575">Peroxidase</keyword>
<feature type="domain" description="Catalase core" evidence="15">
    <location>
        <begin position="21"/>
        <end position="404"/>
    </location>
</feature>
<dbReference type="AlphaFoldDB" id="A0A498JSJ7"/>
<gene>
    <name evidence="16" type="ORF">DVH24_009636</name>
</gene>
<keyword evidence="10" id="KW-0576">Peroxisome</keyword>
<dbReference type="PANTHER" id="PTHR11465">
    <property type="entry name" value="CATALASE"/>
    <property type="match status" value="1"/>
</dbReference>
<dbReference type="PANTHER" id="PTHR11465:SF23">
    <property type="entry name" value="CATALASE-2"/>
    <property type="match status" value="1"/>
</dbReference>
<comment type="catalytic activity">
    <reaction evidence="12 13">
        <text>2 H2O2 = O2 + 2 H2O</text>
        <dbReference type="Rhea" id="RHEA:20309"/>
        <dbReference type="ChEBI" id="CHEBI:15377"/>
        <dbReference type="ChEBI" id="CHEBI:15379"/>
        <dbReference type="ChEBI" id="CHEBI:16240"/>
        <dbReference type="EC" id="1.11.1.6"/>
    </reaction>
</comment>
<reference evidence="16 17" key="1">
    <citation type="submission" date="2018-10" db="EMBL/GenBank/DDBJ databases">
        <title>A high-quality apple genome assembly.</title>
        <authorList>
            <person name="Hu J."/>
        </authorList>
    </citation>
    <scope>NUCLEOTIDE SEQUENCE [LARGE SCALE GENOMIC DNA]</scope>
    <source>
        <strain evidence="17">cv. HFTH1</strain>
        <tissue evidence="16">Young leaf</tissue>
    </source>
</reference>
<dbReference type="CDD" id="cd08154">
    <property type="entry name" value="catalase_clade_1"/>
    <property type="match status" value="2"/>
</dbReference>
<sequence length="977" mass="113017">MDLGLFVFYRPSSAFNSPFWTTNAGAPVSNNNSSLTVGPRGPVLLEDYHLVEKLANFDRERIPERVVHARGASAKGFFEVTHDISHLSCADFLRAPGVQTPVIVRFSTVIHERGSPETIRDPRGFAVKFYTREGNWDLVGNNFPVFFVRDAMKFPDVIHAFKPNPKSHIQEYWRVLDFLSHHPESLLTFAFLFDDVGVPQDYRHMEGFGVHAYTLISKAGKVHYVKFHWKPTCGVKCLLEDEAIKVGGANHSHATKDLYDSIEAGNYPEWKLFIQIMDPDHEDRFDFDPLDDTKTWPEDLLPLQPVGRLVLNKNIDNFFAENEQLAFNPALVVPGIYYSNDKMLQTRLFAYSDTQRHRLGPNYLQLPVNAPKCAHHNNHYDGSMNFMHRDEEIDYFPSRFDPVRHAETFPIPSNIFTGKREKCVIEKENNFKQPGERYRSWAPDRQERFLHRWVDVLSEPRVTHEIRSIWISYWSQADRSFGQKLASRLNHRPSSAFNSPFWTTNSGAPVWNNNSSLTVGPRGPILLEDYHLVEKLANFDRERIPERVVHARGASAKGFFEVTHDISHLTCADFLRAPGVQTPVIVRFSTVIHERGSPETLRDPRGFAVKFYTREGNFDLVGNNFPIFFVRDGMKFPDMVHALKPNPKSHIQENWRILDFFSHHPESLHMFTFLLDDLGVPQDYRHMEGSGVNTYTLISKAGKAHYVKFHWKPTCGVKCLLEDEAIKVGGANHSHATKDLYDSIAAGNYPEWKLFIQTIDPDQEDRFDFDPLDVTKTWPEDILPLQPVGRLVLNKNIDNFFAENEQLAFCPAIVVPGVYYSDDKLLQTRIFSYSDTQRHRLGPNYLQLPVNAPKCSHHNNHHEGFMNFMHRDEEVNYFPSRYDPARHAETFPIPSNICTGKREKCVIEKENNFKQPGERYRSWAPDRQERFLHRWVDVLSEPRVTHEIRSIWISYWSQADRSFGQKLASRLNVRPSI</sequence>
<dbReference type="InterPro" id="IPR020835">
    <property type="entry name" value="Catalase_sf"/>
</dbReference>
<dbReference type="PROSITE" id="PS00438">
    <property type="entry name" value="CATALASE_2"/>
    <property type="match status" value="2"/>
</dbReference>
<keyword evidence="11 13" id="KW-0376">Hydrogen peroxide</keyword>
<dbReference type="InterPro" id="IPR011614">
    <property type="entry name" value="Catalase_core"/>
</dbReference>
<evidence type="ECO:0000256" key="9">
    <source>
        <dbReference type="ARBA" id="ARBA00023004"/>
    </source>
</evidence>
<protein>
    <recommendedName>
        <fullName evidence="4 13">Catalase</fullName>
        <ecNumber evidence="4 13">1.11.1.6</ecNumber>
    </recommendedName>
</protein>
<evidence type="ECO:0000256" key="13">
    <source>
        <dbReference type="RuleBase" id="RU000498"/>
    </source>
</evidence>
<dbReference type="SMR" id="A0A498JSJ7"/>
<dbReference type="GO" id="GO:0004096">
    <property type="term" value="F:catalase activity"/>
    <property type="evidence" value="ECO:0007669"/>
    <property type="project" value="UniProtKB-EC"/>
</dbReference>
<evidence type="ECO:0000256" key="3">
    <source>
        <dbReference type="ARBA" id="ARBA00005329"/>
    </source>
</evidence>
<comment type="cofactor">
    <cofactor evidence="1">
        <name>heme</name>
        <dbReference type="ChEBI" id="CHEBI:30413"/>
    </cofactor>
</comment>
<proteinExistence type="inferred from homology"/>
<dbReference type="GO" id="GO:0046872">
    <property type="term" value="F:metal ion binding"/>
    <property type="evidence" value="ECO:0007669"/>
    <property type="project" value="UniProtKB-KW"/>
</dbReference>
<keyword evidence="7 13" id="KW-0479">Metal-binding</keyword>
<evidence type="ECO:0000256" key="7">
    <source>
        <dbReference type="ARBA" id="ARBA00022723"/>
    </source>
</evidence>
<keyword evidence="9 13" id="KW-0408">Iron</keyword>
<comment type="function">
    <text evidence="14">Catalyzes the degradation of hydrogen peroxide (H(2)O(2)) generated by peroxisomal oxidases to water and oxygen, thereby protecting cells from the toxic effects of hydrogen peroxide.</text>
</comment>
<evidence type="ECO:0000256" key="4">
    <source>
        <dbReference type="ARBA" id="ARBA00012314"/>
    </source>
</evidence>
<evidence type="ECO:0000256" key="10">
    <source>
        <dbReference type="ARBA" id="ARBA00023140"/>
    </source>
</evidence>
<feature type="domain" description="Catalase core" evidence="15">
    <location>
        <begin position="503"/>
        <end position="886"/>
    </location>
</feature>
<dbReference type="Gene3D" id="2.40.180.10">
    <property type="entry name" value="Catalase core domain"/>
    <property type="match status" value="2"/>
</dbReference>
<dbReference type="SMART" id="SM01060">
    <property type="entry name" value="Catalase"/>
    <property type="match status" value="2"/>
</dbReference>
<dbReference type="GO" id="GO:0005777">
    <property type="term" value="C:peroxisome"/>
    <property type="evidence" value="ECO:0007669"/>
    <property type="project" value="UniProtKB-SubCell"/>
</dbReference>
<dbReference type="InterPro" id="IPR002226">
    <property type="entry name" value="Catalase_haem_BS"/>
</dbReference>
<comment type="subcellular location">
    <subcellularLocation>
        <location evidence="2">Peroxisome</location>
    </subcellularLocation>
</comment>
<dbReference type="GO" id="GO:0005886">
    <property type="term" value="C:plasma membrane"/>
    <property type="evidence" value="ECO:0007669"/>
    <property type="project" value="TreeGrafter"/>
</dbReference>
<evidence type="ECO:0000256" key="8">
    <source>
        <dbReference type="ARBA" id="ARBA00023002"/>
    </source>
</evidence>
<evidence type="ECO:0000256" key="12">
    <source>
        <dbReference type="ARBA" id="ARBA00049254"/>
    </source>
</evidence>
<evidence type="ECO:0000313" key="17">
    <source>
        <dbReference type="Proteomes" id="UP000290289"/>
    </source>
</evidence>
<keyword evidence="17" id="KW-1185">Reference proteome</keyword>
<dbReference type="STRING" id="3750.A0A498JSJ7"/>
<accession>A0A498JSJ7</accession>
<evidence type="ECO:0000313" key="16">
    <source>
        <dbReference type="EMBL" id="RXH96794.1"/>
    </source>
</evidence>
<dbReference type="EMBL" id="RDQH01000332">
    <property type="protein sequence ID" value="RXH96794.1"/>
    <property type="molecule type" value="Genomic_DNA"/>
</dbReference>
<organism evidence="16 17">
    <name type="scientific">Malus domestica</name>
    <name type="common">Apple</name>
    <name type="synonym">Pyrus malus</name>
    <dbReference type="NCBI Taxonomy" id="3750"/>
    <lineage>
        <taxon>Eukaryota</taxon>
        <taxon>Viridiplantae</taxon>
        <taxon>Streptophyta</taxon>
        <taxon>Embryophyta</taxon>
        <taxon>Tracheophyta</taxon>
        <taxon>Spermatophyta</taxon>
        <taxon>Magnoliopsida</taxon>
        <taxon>eudicotyledons</taxon>
        <taxon>Gunneridae</taxon>
        <taxon>Pentapetalae</taxon>
        <taxon>rosids</taxon>
        <taxon>fabids</taxon>
        <taxon>Rosales</taxon>
        <taxon>Rosaceae</taxon>
        <taxon>Amygdaloideae</taxon>
        <taxon>Maleae</taxon>
        <taxon>Malus</taxon>
    </lineage>
</organism>
<evidence type="ECO:0000256" key="11">
    <source>
        <dbReference type="ARBA" id="ARBA00023324"/>
    </source>
</evidence>
<dbReference type="InterPro" id="IPR018028">
    <property type="entry name" value="Catalase"/>
</dbReference>
<dbReference type="PRINTS" id="PR00067">
    <property type="entry name" value="CATALASE"/>
</dbReference>
<dbReference type="SUPFAM" id="SSF56634">
    <property type="entry name" value="Heme-dependent catalase-like"/>
    <property type="match status" value="2"/>
</dbReference>
<dbReference type="InterPro" id="IPR010582">
    <property type="entry name" value="Catalase_immune_responsive"/>
</dbReference>
<dbReference type="PROSITE" id="PS51402">
    <property type="entry name" value="CATALASE_3"/>
    <property type="match status" value="2"/>
</dbReference>
<dbReference type="FunFam" id="2.40.180.10:FF:000002">
    <property type="entry name" value="Catalase"/>
    <property type="match status" value="2"/>
</dbReference>
<evidence type="ECO:0000256" key="5">
    <source>
        <dbReference type="ARBA" id="ARBA00022559"/>
    </source>
</evidence>
<dbReference type="Pfam" id="PF06628">
    <property type="entry name" value="Catalase-rel"/>
    <property type="match status" value="2"/>
</dbReference>
<name>A0A498JSJ7_MALDO</name>
<dbReference type="Pfam" id="PF00199">
    <property type="entry name" value="Catalase"/>
    <property type="match status" value="2"/>
</dbReference>
<dbReference type="InterPro" id="IPR024708">
    <property type="entry name" value="Catalase_AS"/>
</dbReference>
<comment type="caution">
    <text evidence="16">The sequence shown here is derived from an EMBL/GenBank/DDBJ whole genome shotgun (WGS) entry which is preliminary data.</text>
</comment>
<dbReference type="GO" id="GO:0020037">
    <property type="term" value="F:heme binding"/>
    <property type="evidence" value="ECO:0007669"/>
    <property type="project" value="InterPro"/>
</dbReference>
<evidence type="ECO:0000256" key="14">
    <source>
        <dbReference type="RuleBase" id="RU004142"/>
    </source>
</evidence>
<evidence type="ECO:0000259" key="15">
    <source>
        <dbReference type="SMART" id="SM01060"/>
    </source>
</evidence>
<keyword evidence="6 13" id="KW-0349">Heme</keyword>